<proteinExistence type="predicted"/>
<evidence type="ECO:0000313" key="2">
    <source>
        <dbReference type="EMBL" id="MCI84896.1"/>
    </source>
</evidence>
<reference evidence="2 3" key="1">
    <citation type="journal article" date="2018" name="Front. Plant Sci.">
        <title>Red Clover (Trifolium pratense) and Zigzag Clover (T. medium) - A Picture of Genomic Similarities and Differences.</title>
        <authorList>
            <person name="Dluhosova J."/>
            <person name="Istvanek J."/>
            <person name="Nedelnik J."/>
            <person name="Repkova J."/>
        </authorList>
    </citation>
    <scope>NUCLEOTIDE SEQUENCE [LARGE SCALE GENOMIC DNA]</scope>
    <source>
        <strain evidence="3">cv. 10/8</strain>
        <tissue evidence="2">Leaf</tissue>
    </source>
</reference>
<organism evidence="2 3">
    <name type="scientific">Trifolium medium</name>
    <dbReference type="NCBI Taxonomy" id="97028"/>
    <lineage>
        <taxon>Eukaryota</taxon>
        <taxon>Viridiplantae</taxon>
        <taxon>Streptophyta</taxon>
        <taxon>Embryophyta</taxon>
        <taxon>Tracheophyta</taxon>
        <taxon>Spermatophyta</taxon>
        <taxon>Magnoliopsida</taxon>
        <taxon>eudicotyledons</taxon>
        <taxon>Gunneridae</taxon>
        <taxon>Pentapetalae</taxon>
        <taxon>rosids</taxon>
        <taxon>fabids</taxon>
        <taxon>Fabales</taxon>
        <taxon>Fabaceae</taxon>
        <taxon>Papilionoideae</taxon>
        <taxon>50 kb inversion clade</taxon>
        <taxon>NPAAA clade</taxon>
        <taxon>Hologalegina</taxon>
        <taxon>IRL clade</taxon>
        <taxon>Trifolieae</taxon>
        <taxon>Trifolium</taxon>
    </lineage>
</organism>
<dbReference type="AlphaFoldDB" id="A0A392V9A8"/>
<feature type="transmembrane region" description="Helical" evidence="1">
    <location>
        <begin position="14"/>
        <end position="39"/>
    </location>
</feature>
<protein>
    <submittedName>
        <fullName evidence="2">Uncharacterized protein</fullName>
    </submittedName>
</protein>
<keyword evidence="1" id="KW-1133">Transmembrane helix</keyword>
<keyword evidence="1" id="KW-0472">Membrane</keyword>
<name>A0A392V9A8_9FABA</name>
<keyword evidence="1" id="KW-0812">Transmembrane</keyword>
<feature type="non-terminal residue" evidence="2">
    <location>
        <position position="1"/>
    </location>
</feature>
<accession>A0A392V9A8</accession>
<dbReference type="Proteomes" id="UP000265520">
    <property type="component" value="Unassembled WGS sequence"/>
</dbReference>
<dbReference type="EMBL" id="LXQA011101526">
    <property type="protein sequence ID" value="MCI84896.1"/>
    <property type="molecule type" value="Genomic_DNA"/>
</dbReference>
<sequence>WDGAAAVQIGCSRWWWAAAADPGVVGVVGLSTFGIVLFCRKVRWRLLASCD</sequence>
<evidence type="ECO:0000256" key="1">
    <source>
        <dbReference type="SAM" id="Phobius"/>
    </source>
</evidence>
<evidence type="ECO:0000313" key="3">
    <source>
        <dbReference type="Proteomes" id="UP000265520"/>
    </source>
</evidence>
<comment type="caution">
    <text evidence="2">The sequence shown here is derived from an EMBL/GenBank/DDBJ whole genome shotgun (WGS) entry which is preliminary data.</text>
</comment>
<keyword evidence="3" id="KW-1185">Reference proteome</keyword>